<dbReference type="EMBL" id="AF176025">
    <property type="protein sequence ID" value="AAK56822.1"/>
    <property type="molecule type" value="Genomic_DNA"/>
</dbReference>
<dbReference type="KEGG" id="vg:921291"/>
<evidence type="ECO:0000256" key="1">
    <source>
        <dbReference type="SAM" id="MobiDB-lite"/>
    </source>
</evidence>
<evidence type="ECO:0000313" key="3">
    <source>
        <dbReference type="EMBL" id="CAC80169.1"/>
    </source>
</evidence>
<reference evidence="2 5" key="4">
    <citation type="journal article" date="2001" name="Virology">
        <title>Comparative genomics of lactococcal phages: insight from the complete genome sequence of Lactococcus lactis phage BK5-T.</title>
        <authorList>
            <person name="Desiere F."/>
            <person name="Mahanivong C."/>
            <person name="Hillier A.J."/>
            <person name="Chandry P.S."/>
            <person name="Davidson B.E."/>
            <person name="Brussow H."/>
        </authorList>
    </citation>
    <scope>NUCLEOTIDE SEQUENCE</scope>
</reference>
<reference evidence="5" key="1">
    <citation type="journal article" date="1990" name="Appl. Environ. Microbiol.">
        <title>Molecular characterization of promoters of the Lactococcus lactis subsp. cremoris temperate bacteriophage BK5-T and identification of a phage gene implicated in the regulation of promoter activity.</title>
        <authorList>
            <person name="Lakshmidevi G."/>
            <person name="Davidson B.E."/>
            <person name="Hillier A.J."/>
        </authorList>
    </citation>
    <scope>NUCLEOTIDE SEQUENCE [LARGE SCALE GENOMIC DNA]</scope>
</reference>
<dbReference type="KEGG" id="vg:65974465"/>
<feature type="region of interest" description="Disordered" evidence="1">
    <location>
        <begin position="53"/>
        <end position="74"/>
    </location>
</feature>
<sequence length="74" mass="8120">MNEPLLRKIPVCPSEPAEPPGVPEMKISPRWTSPRLISLSLVPDIPNKVSVLPIEPADRNPPAIMAKNTDELQS</sequence>
<keyword evidence="4" id="KW-1185">Reference proteome</keyword>
<protein>
    <submittedName>
        <fullName evidence="2">Uncharacterized protein</fullName>
    </submittedName>
</protein>
<organism evidence="2 5">
    <name type="scientific">Lactococcus phage BK5-T</name>
    <dbReference type="NCBI Taxonomy" id="31754"/>
    <lineage>
        <taxon>Viruses</taxon>
        <taxon>Duplodnaviria</taxon>
        <taxon>Heunggongvirae</taxon>
        <taxon>Uroviricota</taxon>
        <taxon>Caudoviricetes</taxon>
        <taxon>Sandinevirus</taxon>
        <taxon>Sandinevirus BK5T</taxon>
    </lineage>
</organism>
<evidence type="ECO:0000313" key="5">
    <source>
        <dbReference type="Proteomes" id="UP000001781"/>
    </source>
</evidence>
<dbReference type="Proteomes" id="UP000001720">
    <property type="component" value="Segment"/>
</dbReference>
<dbReference type="RefSeq" id="NP_116520.1">
    <property type="nucleotide sequence ID" value="NC_002796.1"/>
</dbReference>
<reference evidence="3 4" key="3">
    <citation type="submission" date="1999-08" db="EMBL/GenBank/DDBJ databases">
        <title>Analysis of the sequence, cos site and structural proteins of the Lactococcus lactis temperate bacteriophage BK5-T.</title>
        <authorList>
            <person name="Mahanivong C."/>
            <person name="Boyce J.D."/>
            <person name="Davidson B.E."/>
            <person name="Hillier A.J."/>
        </authorList>
    </citation>
    <scope>NUCLEOTIDE SEQUENCE [LARGE SCALE GENOMIC DNA]</scope>
</reference>
<name>Q94M97_9CAUD</name>
<evidence type="ECO:0000313" key="2">
    <source>
        <dbReference type="EMBL" id="AAK56822.1"/>
    </source>
</evidence>
<dbReference type="GeneID" id="921291"/>
<dbReference type="EMBL" id="AJ245616">
    <property type="protein sequence ID" value="CAC80169.1"/>
    <property type="molecule type" value="mRNA"/>
</dbReference>
<feature type="region of interest" description="Disordered" evidence="1">
    <location>
        <begin position="1"/>
        <end position="26"/>
    </location>
</feature>
<reference evidence="2 5" key="2">
    <citation type="journal article" date="1995" name="Appl. Environ. Microbiol.">
        <title>Sequence analysis of the Lactococcus lactis temperate bacteriophage BK5-T and demonstration that the phage DNA has cohesive ends.</title>
        <authorList>
            <person name="Boyce J.D."/>
            <person name="Davidson B.E."/>
            <person name="Hillier A.J."/>
        </authorList>
    </citation>
    <scope>NUCLEOTIDE SEQUENCE [LARGE SCALE GENOMIC DNA]</scope>
</reference>
<accession>Q94M97</accession>
<dbReference type="RefSeq" id="YP_010133248.1">
    <property type="nucleotide sequence ID" value="NC_056724.1"/>
</dbReference>
<dbReference type="Proteomes" id="UP000001781">
    <property type="component" value="Genome"/>
</dbReference>
<dbReference type="GeneID" id="65974465"/>
<evidence type="ECO:0000313" key="4">
    <source>
        <dbReference type="Proteomes" id="UP000001720"/>
    </source>
</evidence>
<proteinExistence type="evidence at transcript level"/>